<feature type="non-terminal residue" evidence="2">
    <location>
        <position position="1"/>
    </location>
</feature>
<evidence type="ECO:0000256" key="1">
    <source>
        <dbReference type="SAM" id="Phobius"/>
    </source>
</evidence>
<evidence type="ECO:0000313" key="2">
    <source>
        <dbReference type="EMBL" id="KAK2772141.1"/>
    </source>
</evidence>
<keyword evidence="1" id="KW-0812">Transmembrane</keyword>
<organism evidence="2 3">
    <name type="scientific">Colletotrichum kahawae</name>
    <name type="common">Coffee berry disease fungus</name>
    <dbReference type="NCBI Taxonomy" id="34407"/>
    <lineage>
        <taxon>Eukaryota</taxon>
        <taxon>Fungi</taxon>
        <taxon>Dikarya</taxon>
        <taxon>Ascomycota</taxon>
        <taxon>Pezizomycotina</taxon>
        <taxon>Sordariomycetes</taxon>
        <taxon>Hypocreomycetidae</taxon>
        <taxon>Glomerellales</taxon>
        <taxon>Glomerellaceae</taxon>
        <taxon>Colletotrichum</taxon>
        <taxon>Colletotrichum gloeosporioides species complex</taxon>
    </lineage>
</organism>
<feature type="transmembrane region" description="Helical" evidence="1">
    <location>
        <begin position="6"/>
        <end position="37"/>
    </location>
</feature>
<keyword evidence="3" id="KW-1185">Reference proteome</keyword>
<keyword evidence="1" id="KW-0472">Membrane</keyword>
<proteinExistence type="predicted"/>
<evidence type="ECO:0000313" key="3">
    <source>
        <dbReference type="Proteomes" id="UP001281614"/>
    </source>
</evidence>
<protein>
    <submittedName>
        <fullName evidence="2">Uncharacterized protein</fullName>
    </submittedName>
</protein>
<reference evidence="2" key="1">
    <citation type="submission" date="2023-02" db="EMBL/GenBank/DDBJ databases">
        <title>Colletotrichum kahawae CIFC_Que2 genome sequencing and assembly.</title>
        <authorList>
            <person name="Baroncelli R."/>
        </authorList>
    </citation>
    <scope>NUCLEOTIDE SEQUENCE</scope>
    <source>
        <strain evidence="2">CIFC_Que2</strain>
    </source>
</reference>
<name>A0AAD9YLD0_COLKA</name>
<sequence>YSSSHIFLIIYTYTLILLIISTAATASSSAANAYAVLGAPRARISTQVAAAFTAGVPPNPTIDDLPRIVVGNRRAGLAPPSGVASDTMQKEPHGCSALSLLLLGKSTYFDKDSDSATLAPSPLALTLSPYKRLRLANTNVPKAKIITLKDLCVTSVVSADLPFTHFENVFLQQIFQYYSTEVASEVPWGRSSI</sequence>
<dbReference type="EMBL" id="VYYT01000071">
    <property type="protein sequence ID" value="KAK2772141.1"/>
    <property type="molecule type" value="Genomic_DNA"/>
</dbReference>
<comment type="caution">
    <text evidence="2">The sequence shown here is derived from an EMBL/GenBank/DDBJ whole genome shotgun (WGS) entry which is preliminary data.</text>
</comment>
<keyword evidence="1" id="KW-1133">Transmembrane helix</keyword>
<dbReference type="Proteomes" id="UP001281614">
    <property type="component" value="Unassembled WGS sequence"/>
</dbReference>
<accession>A0AAD9YLD0</accession>
<dbReference type="AlphaFoldDB" id="A0AAD9YLD0"/>
<gene>
    <name evidence="2" type="ORF">CKAH01_14046</name>
</gene>